<proteinExistence type="predicted"/>
<evidence type="ECO:0000313" key="3">
    <source>
        <dbReference type="Proteomes" id="UP000248817"/>
    </source>
</evidence>
<sequence length="76" mass="8291">MPSTQPSRLPQQSKQSYLLRPIVRNSYPTKPSKIQAPAPPRVTTSLPPILLLSRASKDRPVSPRMPPSTTASLDGT</sequence>
<feature type="compositionally biased region" description="Polar residues" evidence="1">
    <location>
        <begin position="67"/>
        <end position="76"/>
    </location>
</feature>
<feature type="region of interest" description="Disordered" evidence="1">
    <location>
        <begin position="1"/>
        <end position="76"/>
    </location>
</feature>
<dbReference type="Proteomes" id="UP000248817">
    <property type="component" value="Unassembled WGS sequence"/>
</dbReference>
<dbReference type="EMBL" id="KZ825464">
    <property type="protein sequence ID" value="PYI36517.1"/>
    <property type="molecule type" value="Genomic_DNA"/>
</dbReference>
<keyword evidence="3" id="KW-1185">Reference proteome</keyword>
<evidence type="ECO:0000256" key="1">
    <source>
        <dbReference type="SAM" id="MobiDB-lite"/>
    </source>
</evidence>
<organism evidence="2 3">
    <name type="scientific">Aspergillus indologenus CBS 114.80</name>
    <dbReference type="NCBI Taxonomy" id="1450541"/>
    <lineage>
        <taxon>Eukaryota</taxon>
        <taxon>Fungi</taxon>
        <taxon>Dikarya</taxon>
        <taxon>Ascomycota</taxon>
        <taxon>Pezizomycotina</taxon>
        <taxon>Eurotiomycetes</taxon>
        <taxon>Eurotiomycetidae</taxon>
        <taxon>Eurotiales</taxon>
        <taxon>Aspergillaceae</taxon>
        <taxon>Aspergillus</taxon>
        <taxon>Aspergillus subgen. Circumdati</taxon>
    </lineage>
</organism>
<name>A0A2V5JC83_9EURO</name>
<gene>
    <name evidence="2" type="ORF">BP00DRAFT_421463</name>
</gene>
<evidence type="ECO:0000313" key="2">
    <source>
        <dbReference type="EMBL" id="PYI36517.1"/>
    </source>
</evidence>
<reference evidence="2 3" key="1">
    <citation type="submission" date="2018-02" db="EMBL/GenBank/DDBJ databases">
        <title>The genomes of Aspergillus section Nigri reveals drivers in fungal speciation.</title>
        <authorList>
            <consortium name="DOE Joint Genome Institute"/>
            <person name="Vesth T.C."/>
            <person name="Nybo J."/>
            <person name="Theobald S."/>
            <person name="Brandl J."/>
            <person name="Frisvad J.C."/>
            <person name="Nielsen K.F."/>
            <person name="Lyhne E.K."/>
            <person name="Kogle M.E."/>
            <person name="Kuo A."/>
            <person name="Riley R."/>
            <person name="Clum A."/>
            <person name="Nolan M."/>
            <person name="Lipzen A."/>
            <person name="Salamov A."/>
            <person name="Henrissat B."/>
            <person name="Wiebenga A."/>
            <person name="De vries R.P."/>
            <person name="Grigoriev I.V."/>
            <person name="Mortensen U.H."/>
            <person name="Andersen M.R."/>
            <person name="Baker S.E."/>
        </authorList>
    </citation>
    <scope>NUCLEOTIDE SEQUENCE [LARGE SCALE GENOMIC DNA]</scope>
    <source>
        <strain evidence="2 3">CBS 114.80</strain>
    </source>
</reference>
<dbReference type="AlphaFoldDB" id="A0A2V5JC83"/>
<accession>A0A2V5JC83</accession>
<feature type="compositionally biased region" description="Polar residues" evidence="1">
    <location>
        <begin position="1"/>
        <end position="16"/>
    </location>
</feature>
<protein>
    <submittedName>
        <fullName evidence="2">Uncharacterized protein</fullName>
    </submittedName>
</protein>